<gene>
    <name evidence="2" type="ORF">N7E81_17695</name>
</gene>
<reference evidence="2" key="1">
    <citation type="submission" date="2022-10" db="EMBL/GenBank/DDBJ databases">
        <title>Comparative genomics and taxonomic characterization of three novel marine species of genus Reichenbachiella exhibiting antioxidant and polysaccharide degradation activities.</title>
        <authorList>
            <person name="Muhammad N."/>
            <person name="Lee Y.-J."/>
            <person name="Ko J."/>
            <person name="Kim S.-G."/>
        </authorList>
    </citation>
    <scope>NUCLEOTIDE SEQUENCE</scope>
    <source>
        <strain evidence="2">Wsw4-B4</strain>
    </source>
</reference>
<dbReference type="EMBL" id="CP106735">
    <property type="protein sequence ID" value="UXX79190.1"/>
    <property type="molecule type" value="Genomic_DNA"/>
</dbReference>
<proteinExistence type="predicted"/>
<protein>
    <recommendedName>
        <fullName evidence="4">LTXXQ motif family protein</fullName>
    </recommendedName>
</protein>
<feature type="chain" id="PRO_5045897257" description="LTXXQ motif family protein" evidence="1">
    <location>
        <begin position="23"/>
        <end position="135"/>
    </location>
</feature>
<organism evidence="2 3">
    <name type="scientific">Reichenbachiella carrageenanivorans</name>
    <dbReference type="NCBI Taxonomy" id="2979869"/>
    <lineage>
        <taxon>Bacteria</taxon>
        <taxon>Pseudomonadati</taxon>
        <taxon>Bacteroidota</taxon>
        <taxon>Cytophagia</taxon>
        <taxon>Cytophagales</taxon>
        <taxon>Reichenbachiellaceae</taxon>
        <taxon>Reichenbachiella</taxon>
    </lineage>
</organism>
<feature type="signal peptide" evidence="1">
    <location>
        <begin position="1"/>
        <end position="22"/>
    </location>
</feature>
<evidence type="ECO:0000313" key="2">
    <source>
        <dbReference type="EMBL" id="UXX79190.1"/>
    </source>
</evidence>
<evidence type="ECO:0000313" key="3">
    <source>
        <dbReference type="Proteomes" id="UP001062165"/>
    </source>
</evidence>
<keyword evidence="3" id="KW-1185">Reference proteome</keyword>
<sequence>MNKKTLLIMLTLLSVSYLQTQAQPGRRMNPDDMVQREKQNLYSKVENLSEDQIMIIDGIYEEFAQSMQETFQEVRKSGNREEMRPKMEALNKEKDGLMFDILSEEQYTIYEELTKAQRERMKERQGNRQPNEGVQ</sequence>
<evidence type="ECO:0008006" key="4">
    <source>
        <dbReference type="Google" id="ProtNLM"/>
    </source>
</evidence>
<dbReference type="Proteomes" id="UP001062165">
    <property type="component" value="Chromosome"/>
</dbReference>
<evidence type="ECO:0000256" key="1">
    <source>
        <dbReference type="SAM" id="SignalP"/>
    </source>
</evidence>
<dbReference type="RefSeq" id="WP_263050933.1">
    <property type="nucleotide sequence ID" value="NZ_CP106735.1"/>
</dbReference>
<keyword evidence="1" id="KW-0732">Signal</keyword>
<accession>A0ABY6D5R3</accession>
<name>A0ABY6D5R3_9BACT</name>